<organism evidence="5 7">
    <name type="scientific">Dinothrombium tinctorium</name>
    <dbReference type="NCBI Taxonomy" id="1965070"/>
    <lineage>
        <taxon>Eukaryota</taxon>
        <taxon>Metazoa</taxon>
        <taxon>Ecdysozoa</taxon>
        <taxon>Arthropoda</taxon>
        <taxon>Chelicerata</taxon>
        <taxon>Arachnida</taxon>
        <taxon>Acari</taxon>
        <taxon>Acariformes</taxon>
        <taxon>Trombidiformes</taxon>
        <taxon>Prostigmata</taxon>
        <taxon>Anystina</taxon>
        <taxon>Parasitengona</taxon>
        <taxon>Trombidioidea</taxon>
        <taxon>Trombidiidae</taxon>
        <taxon>Dinothrombium</taxon>
    </lineage>
</organism>
<dbReference type="InterPro" id="IPR001589">
    <property type="entry name" value="Actinin_actin-bd_CS"/>
</dbReference>
<dbReference type="InterPro" id="IPR044801">
    <property type="entry name" value="Filamin"/>
</dbReference>
<dbReference type="GO" id="GO:0030036">
    <property type="term" value="P:actin cytoskeleton organization"/>
    <property type="evidence" value="ECO:0007669"/>
    <property type="project" value="InterPro"/>
</dbReference>
<evidence type="ECO:0000313" key="6">
    <source>
        <dbReference type="EMBL" id="RWS18018.1"/>
    </source>
</evidence>
<dbReference type="AlphaFoldDB" id="A0A3S3QD89"/>
<dbReference type="Pfam" id="PF00307">
    <property type="entry name" value="CH"/>
    <property type="match status" value="1"/>
</dbReference>
<name>A0A3S3QD89_9ACAR</name>
<comment type="caution">
    <text evidence="5">The sequence shown here is derived from an EMBL/GenBank/DDBJ whole genome shotgun (WGS) entry which is preliminary data.</text>
</comment>
<dbReference type="PANTHER" id="PTHR38537">
    <property type="entry name" value="JITTERBUG, ISOFORM N"/>
    <property type="match status" value="1"/>
</dbReference>
<dbReference type="InterPro" id="IPR036872">
    <property type="entry name" value="CH_dom_sf"/>
</dbReference>
<keyword evidence="2" id="KW-0009">Actin-binding</keyword>
<keyword evidence="1" id="KW-0677">Repeat</keyword>
<dbReference type="SUPFAM" id="SSF47576">
    <property type="entry name" value="Calponin-homology domain, CH-domain"/>
    <property type="match status" value="1"/>
</dbReference>
<evidence type="ECO:0000313" key="4">
    <source>
        <dbReference type="EMBL" id="RWS17901.1"/>
    </source>
</evidence>
<dbReference type="Gene3D" id="1.10.418.10">
    <property type="entry name" value="Calponin-like domain"/>
    <property type="match status" value="1"/>
</dbReference>
<evidence type="ECO:0000256" key="2">
    <source>
        <dbReference type="ARBA" id="ARBA00023203"/>
    </source>
</evidence>
<dbReference type="Proteomes" id="UP000285301">
    <property type="component" value="Unassembled WGS sequence"/>
</dbReference>
<dbReference type="GO" id="GO:0051015">
    <property type="term" value="F:actin filament binding"/>
    <property type="evidence" value="ECO:0007669"/>
    <property type="project" value="InterPro"/>
</dbReference>
<dbReference type="OrthoDB" id="18740at2759"/>
<dbReference type="PANTHER" id="PTHR38537:SF8">
    <property type="entry name" value="FILAMIN-A"/>
    <property type="match status" value="1"/>
</dbReference>
<dbReference type="SMART" id="SM00033">
    <property type="entry name" value="CH"/>
    <property type="match status" value="1"/>
</dbReference>
<reference evidence="5 7" key="1">
    <citation type="journal article" date="2018" name="Gigascience">
        <title>Genomes of trombidid mites reveal novel predicted allergens and laterally-transferred genes associated with secondary metabolism.</title>
        <authorList>
            <person name="Dong X."/>
            <person name="Chaisiri K."/>
            <person name="Xia D."/>
            <person name="Armstrong S.D."/>
            <person name="Fang Y."/>
            <person name="Donnelly M.J."/>
            <person name="Kadowaki T."/>
            <person name="McGarry J.W."/>
            <person name="Darby A.C."/>
            <person name="Makepeace B.L."/>
        </authorList>
    </citation>
    <scope>NUCLEOTIDE SEQUENCE [LARGE SCALE GENOMIC DNA]</scope>
    <source>
        <strain evidence="5">UoL-WK</strain>
    </source>
</reference>
<dbReference type="EMBL" id="NCKU01000018">
    <property type="protein sequence ID" value="RWS17908.1"/>
    <property type="molecule type" value="Genomic_DNA"/>
</dbReference>
<evidence type="ECO:0000256" key="1">
    <source>
        <dbReference type="ARBA" id="ARBA00022737"/>
    </source>
</evidence>
<dbReference type="PROSITE" id="PS50021">
    <property type="entry name" value="CH"/>
    <property type="match status" value="1"/>
</dbReference>
<sequence length="130" mass="15174">MERQLSQESDWKQIQKNTFTRWINEHLKTVKKHIESLESDLSDGLNLIALVEVLSGKQLPRRNEKPIVRVQKLENVNIAINFLTNEEGIKLVNIGKFLQLLLFHAKLNAAFFAPFEFKKSCIIQLHYDDD</sequence>
<protein>
    <submittedName>
        <fullName evidence="5">Filamin-A-like protein</fullName>
    </submittedName>
</protein>
<evidence type="ECO:0000259" key="3">
    <source>
        <dbReference type="PROSITE" id="PS50021"/>
    </source>
</evidence>
<evidence type="ECO:0000313" key="5">
    <source>
        <dbReference type="EMBL" id="RWS17908.1"/>
    </source>
</evidence>
<feature type="domain" description="Calponin-homology (CH)" evidence="3">
    <location>
        <begin position="13"/>
        <end position="120"/>
    </location>
</feature>
<dbReference type="STRING" id="1965070.A0A3S3QD89"/>
<evidence type="ECO:0000313" key="7">
    <source>
        <dbReference type="Proteomes" id="UP000285301"/>
    </source>
</evidence>
<dbReference type="InterPro" id="IPR001715">
    <property type="entry name" value="CH_dom"/>
</dbReference>
<reference evidence="5" key="2">
    <citation type="submission" date="2018-11" db="EMBL/GenBank/DDBJ databases">
        <title>Trombidioid mite genomics.</title>
        <authorList>
            <person name="Dong X."/>
        </authorList>
    </citation>
    <scope>NUCLEOTIDE SEQUENCE</scope>
    <source>
        <strain evidence="5">UoL-WK</strain>
    </source>
</reference>
<dbReference type="PROSITE" id="PS00019">
    <property type="entry name" value="ACTININ_1"/>
    <property type="match status" value="1"/>
</dbReference>
<dbReference type="EMBL" id="NCKU01000006">
    <property type="protein sequence ID" value="RWS18018.1"/>
    <property type="molecule type" value="Genomic_DNA"/>
</dbReference>
<dbReference type="EMBL" id="NCKU01000019">
    <property type="protein sequence ID" value="RWS17901.1"/>
    <property type="molecule type" value="Genomic_DNA"/>
</dbReference>
<keyword evidence="7" id="KW-1185">Reference proteome</keyword>
<proteinExistence type="predicted"/>
<accession>A0A3S3QD89</accession>
<gene>
    <name evidence="5" type="ORF">B4U79_01692</name>
    <name evidence="6" type="ORF">B4U79_08678</name>
    <name evidence="4" type="ORF">B4U79_10287</name>
</gene>